<evidence type="ECO:0000259" key="3">
    <source>
        <dbReference type="Pfam" id="PF13439"/>
    </source>
</evidence>
<keyword evidence="4" id="KW-0328">Glycosyltransferase</keyword>
<dbReference type="Gene3D" id="3.40.50.2000">
    <property type="entry name" value="Glycogen Phosphorylase B"/>
    <property type="match status" value="2"/>
</dbReference>
<sequence>MQIALEVTSACRPQPTGVSRYVTQLTKALVAVAPENDYRLLSRLSRWKDRHLRLSMPGTRHSWVQEGLLPLDRQADVIHGLDARVPRWSQPARVCSLHDVFVMHVPGISPKRFTTKLRRRYSELAETCDRLIASSSSTKERFLEHFDFDPDRVSVVHLGVDERFHTEPTLEGLVRLGSLGIQEPYLLYVGELTLRKNLPRILEAYSLSELRATHRLVLAGSPSYGSDETFERVHELGIIDRVVLPGFVPDDDLPQLYAHADTLIFATLYEGFGLPALESLATGTPVVVGQHGALPEVTGGHAEVVDPYEVGSIRAGIERACGWSAEKRLAGRKHARELTWERCAEQTLEVYSQAIAERE</sequence>
<dbReference type="EMBL" id="CP036287">
    <property type="protein sequence ID" value="QDU68453.1"/>
    <property type="molecule type" value="Genomic_DNA"/>
</dbReference>
<dbReference type="InterPro" id="IPR028098">
    <property type="entry name" value="Glyco_trans_4-like_N"/>
</dbReference>
<dbReference type="PANTHER" id="PTHR46401:SF2">
    <property type="entry name" value="GLYCOSYLTRANSFERASE WBBK-RELATED"/>
    <property type="match status" value="1"/>
</dbReference>
<keyword evidence="1 4" id="KW-0808">Transferase</keyword>
<dbReference type="GO" id="GO:0103011">
    <property type="term" value="F:mannosylfructose-phosphate synthase activity"/>
    <property type="evidence" value="ECO:0007669"/>
    <property type="project" value="UniProtKB-EC"/>
</dbReference>
<organism evidence="4 5">
    <name type="scientific">Engelhardtia mirabilis</name>
    <dbReference type="NCBI Taxonomy" id="2528011"/>
    <lineage>
        <taxon>Bacteria</taxon>
        <taxon>Pseudomonadati</taxon>
        <taxon>Planctomycetota</taxon>
        <taxon>Planctomycetia</taxon>
        <taxon>Planctomycetia incertae sedis</taxon>
        <taxon>Engelhardtia</taxon>
    </lineage>
</organism>
<protein>
    <submittedName>
        <fullName evidence="4">Mannosylfructose-phosphate synthase</fullName>
        <ecNumber evidence="4">2.4.1.246</ecNumber>
    </submittedName>
</protein>
<evidence type="ECO:0000256" key="1">
    <source>
        <dbReference type="ARBA" id="ARBA00022679"/>
    </source>
</evidence>
<reference evidence="4 5" key="1">
    <citation type="submission" date="2019-02" db="EMBL/GenBank/DDBJ databases">
        <title>Deep-cultivation of Planctomycetes and their phenomic and genomic characterization uncovers novel biology.</title>
        <authorList>
            <person name="Wiegand S."/>
            <person name="Jogler M."/>
            <person name="Boedeker C."/>
            <person name="Pinto D."/>
            <person name="Vollmers J."/>
            <person name="Rivas-Marin E."/>
            <person name="Kohn T."/>
            <person name="Peeters S.H."/>
            <person name="Heuer A."/>
            <person name="Rast P."/>
            <person name="Oberbeckmann S."/>
            <person name="Bunk B."/>
            <person name="Jeske O."/>
            <person name="Meyerdierks A."/>
            <person name="Storesund J.E."/>
            <person name="Kallscheuer N."/>
            <person name="Luecker S."/>
            <person name="Lage O.M."/>
            <person name="Pohl T."/>
            <person name="Merkel B.J."/>
            <person name="Hornburger P."/>
            <person name="Mueller R.-W."/>
            <person name="Bruemmer F."/>
            <person name="Labrenz M."/>
            <person name="Spormann A.M."/>
            <person name="Op den Camp H."/>
            <person name="Overmann J."/>
            <person name="Amann R."/>
            <person name="Jetten M.S.M."/>
            <person name="Mascher T."/>
            <person name="Medema M.H."/>
            <person name="Devos D.P."/>
            <person name="Kaster A.-K."/>
            <person name="Ovreas L."/>
            <person name="Rohde M."/>
            <person name="Galperin M.Y."/>
            <person name="Jogler C."/>
        </authorList>
    </citation>
    <scope>NUCLEOTIDE SEQUENCE [LARGE SCALE GENOMIC DNA]</scope>
    <source>
        <strain evidence="4 5">Pla133</strain>
    </source>
</reference>
<dbReference type="Proteomes" id="UP000316921">
    <property type="component" value="Chromosome"/>
</dbReference>
<evidence type="ECO:0000259" key="2">
    <source>
        <dbReference type="Pfam" id="PF00534"/>
    </source>
</evidence>
<evidence type="ECO:0000313" key="4">
    <source>
        <dbReference type="EMBL" id="QDU68453.1"/>
    </source>
</evidence>
<dbReference type="CDD" id="cd03809">
    <property type="entry name" value="GT4_MtfB-like"/>
    <property type="match status" value="1"/>
</dbReference>
<feature type="domain" description="Glycosyl transferase family 1" evidence="2">
    <location>
        <begin position="182"/>
        <end position="320"/>
    </location>
</feature>
<dbReference type="InterPro" id="IPR001296">
    <property type="entry name" value="Glyco_trans_1"/>
</dbReference>
<proteinExistence type="predicted"/>
<dbReference type="KEGG" id="pbap:Pla133_35500"/>
<dbReference type="AlphaFoldDB" id="A0A518BND5"/>
<dbReference type="EC" id="2.4.1.246" evidence="4"/>
<accession>A0A518BND5</accession>
<dbReference type="RefSeq" id="WP_419191652.1">
    <property type="nucleotide sequence ID" value="NZ_CP036287.1"/>
</dbReference>
<dbReference type="SUPFAM" id="SSF53756">
    <property type="entry name" value="UDP-Glycosyltransferase/glycogen phosphorylase"/>
    <property type="match status" value="1"/>
</dbReference>
<name>A0A518BND5_9BACT</name>
<gene>
    <name evidence="4" type="primary">mfpsA_2</name>
    <name evidence="4" type="ORF">Pla133_35500</name>
</gene>
<feature type="domain" description="Glycosyltransferase subfamily 4-like N-terminal" evidence="3">
    <location>
        <begin position="66"/>
        <end position="162"/>
    </location>
</feature>
<keyword evidence="5" id="KW-1185">Reference proteome</keyword>
<dbReference type="Pfam" id="PF00534">
    <property type="entry name" value="Glycos_transf_1"/>
    <property type="match status" value="1"/>
</dbReference>
<dbReference type="Pfam" id="PF13439">
    <property type="entry name" value="Glyco_transf_4"/>
    <property type="match status" value="1"/>
</dbReference>
<evidence type="ECO:0000313" key="5">
    <source>
        <dbReference type="Proteomes" id="UP000316921"/>
    </source>
</evidence>
<dbReference type="GO" id="GO:0009103">
    <property type="term" value="P:lipopolysaccharide biosynthetic process"/>
    <property type="evidence" value="ECO:0007669"/>
    <property type="project" value="TreeGrafter"/>
</dbReference>
<dbReference type="PANTHER" id="PTHR46401">
    <property type="entry name" value="GLYCOSYLTRANSFERASE WBBK-RELATED"/>
    <property type="match status" value="1"/>
</dbReference>